<keyword evidence="4" id="KW-1185">Reference proteome</keyword>
<dbReference type="InterPro" id="IPR037138">
    <property type="entry name" value="His_deacetylse_dom_sf"/>
</dbReference>
<evidence type="ECO:0000313" key="4">
    <source>
        <dbReference type="Proteomes" id="UP000321058"/>
    </source>
</evidence>
<dbReference type="RefSeq" id="WP_147156545.1">
    <property type="nucleotide sequence ID" value="NZ_BKAJ01000208.1"/>
</dbReference>
<sequence length="310" mass="33045">MTTLLVSHPSFLEHDTGPYHPERPDRLRAVLAALDDPAFAELARVPAPLASLEELTRVHPQDYVEAILGVRPGPGEHVHIDGDTVMSQGSAEAVQRAAGAAVTCVDAVMQGQARTAFAAVRPPGHHASPAIPGGFCLFNNVAVAARHAQARYGIERVAILDFDVHHGQGTQAVVEPDRNLFYASTHQSPLYPGTGSPREHGIANNVINVPLPAGAGSKEFRAAWAERILLALNGFAPELVIISAGFDAHAADPLAQLEVETEDFIWLTEEFLAIADRHSEGRVVSVLEGGYDLGALAESVATHVQTLMQD</sequence>
<feature type="domain" description="Histone deacetylase" evidence="2">
    <location>
        <begin position="20"/>
        <end position="307"/>
    </location>
</feature>
<evidence type="ECO:0000259" key="2">
    <source>
        <dbReference type="Pfam" id="PF00850"/>
    </source>
</evidence>
<dbReference type="EMBL" id="BKAJ01000208">
    <property type="protein sequence ID" value="GEP61229.1"/>
    <property type="molecule type" value="Genomic_DNA"/>
</dbReference>
<gene>
    <name evidence="3" type="ORF">RSO01_83950</name>
</gene>
<dbReference type="InterPro" id="IPR023801">
    <property type="entry name" value="His_deacetylse_dom"/>
</dbReference>
<proteinExistence type="inferred from homology"/>
<dbReference type="SUPFAM" id="SSF52768">
    <property type="entry name" value="Arginase/deacetylase"/>
    <property type="match status" value="1"/>
</dbReference>
<comment type="similarity">
    <text evidence="1">Belongs to the histone deacetylase family.</text>
</comment>
<comment type="caution">
    <text evidence="3">The sequence shown here is derived from an EMBL/GenBank/DDBJ whole genome shotgun (WGS) entry which is preliminary data.</text>
</comment>
<evidence type="ECO:0000256" key="1">
    <source>
        <dbReference type="ARBA" id="ARBA00005947"/>
    </source>
</evidence>
<dbReference type="OrthoDB" id="9808367at2"/>
<dbReference type="AlphaFoldDB" id="A0A512NQL7"/>
<dbReference type="InterPro" id="IPR023696">
    <property type="entry name" value="Ureohydrolase_dom_sf"/>
</dbReference>
<protein>
    <submittedName>
        <fullName evidence="3">Acetoin utilization protein</fullName>
    </submittedName>
</protein>
<evidence type="ECO:0000313" key="3">
    <source>
        <dbReference type="EMBL" id="GEP61229.1"/>
    </source>
</evidence>
<organism evidence="3 4">
    <name type="scientific">Reyranella soli</name>
    <dbReference type="NCBI Taxonomy" id="1230389"/>
    <lineage>
        <taxon>Bacteria</taxon>
        <taxon>Pseudomonadati</taxon>
        <taxon>Pseudomonadota</taxon>
        <taxon>Alphaproteobacteria</taxon>
        <taxon>Hyphomicrobiales</taxon>
        <taxon>Reyranellaceae</taxon>
        <taxon>Reyranella</taxon>
    </lineage>
</organism>
<dbReference type="Gene3D" id="3.40.800.20">
    <property type="entry name" value="Histone deacetylase domain"/>
    <property type="match status" value="1"/>
</dbReference>
<dbReference type="CDD" id="cd11599">
    <property type="entry name" value="HDAC_classII_2"/>
    <property type="match status" value="1"/>
</dbReference>
<dbReference type="Pfam" id="PF00850">
    <property type="entry name" value="Hist_deacetyl"/>
    <property type="match status" value="1"/>
</dbReference>
<dbReference type="InterPro" id="IPR000286">
    <property type="entry name" value="HDACs"/>
</dbReference>
<name>A0A512NQL7_9HYPH</name>
<reference evidence="3 4" key="1">
    <citation type="submission" date="2019-07" db="EMBL/GenBank/DDBJ databases">
        <title>Whole genome shotgun sequence of Reyranella soli NBRC 108950.</title>
        <authorList>
            <person name="Hosoyama A."/>
            <person name="Uohara A."/>
            <person name="Ohji S."/>
            <person name="Ichikawa N."/>
        </authorList>
    </citation>
    <scope>NUCLEOTIDE SEQUENCE [LARGE SCALE GENOMIC DNA]</scope>
    <source>
        <strain evidence="3 4">NBRC 108950</strain>
    </source>
</reference>
<dbReference type="PANTHER" id="PTHR10625:SF10">
    <property type="entry name" value="HISTONE DEACETYLASE HDAC1"/>
    <property type="match status" value="1"/>
</dbReference>
<dbReference type="GO" id="GO:0004407">
    <property type="term" value="F:histone deacetylase activity"/>
    <property type="evidence" value="ECO:0007669"/>
    <property type="project" value="TreeGrafter"/>
</dbReference>
<dbReference type="PANTHER" id="PTHR10625">
    <property type="entry name" value="HISTONE DEACETYLASE HDAC1-RELATED"/>
    <property type="match status" value="1"/>
</dbReference>
<dbReference type="PRINTS" id="PR01270">
    <property type="entry name" value="HDASUPER"/>
</dbReference>
<accession>A0A512NQL7</accession>
<dbReference type="Proteomes" id="UP000321058">
    <property type="component" value="Unassembled WGS sequence"/>
</dbReference>
<dbReference type="GO" id="GO:0040029">
    <property type="term" value="P:epigenetic regulation of gene expression"/>
    <property type="evidence" value="ECO:0007669"/>
    <property type="project" value="TreeGrafter"/>
</dbReference>